<evidence type="ECO:0000313" key="2">
    <source>
        <dbReference type="Proteomes" id="UP000226328"/>
    </source>
</evidence>
<proteinExistence type="predicted"/>
<name>A0A222ZS28_9CAUD</name>
<dbReference type="Proteomes" id="UP000226328">
    <property type="component" value="Segment"/>
</dbReference>
<organism evidence="1 2">
    <name type="scientific">Mycobacterium phage LastHope</name>
    <dbReference type="NCBI Taxonomy" id="2015886"/>
    <lineage>
        <taxon>Viruses</taxon>
        <taxon>Duplodnaviria</taxon>
        <taxon>Heunggongvirae</taxon>
        <taxon>Uroviricota</taxon>
        <taxon>Caudoviricetes</taxon>
        <taxon>Weiservirinae</taxon>
        <taxon>Anayavirus</taxon>
        <taxon>Anayavirus lasthope</taxon>
    </lineage>
</organism>
<protein>
    <recommendedName>
        <fullName evidence="3">Cro protein</fullName>
    </recommendedName>
</protein>
<dbReference type="KEGG" id="vg:60324709"/>
<dbReference type="GeneID" id="60324709"/>
<dbReference type="RefSeq" id="YP_009953241.1">
    <property type="nucleotide sequence ID" value="NC_051620.1"/>
</dbReference>
<sequence>MADNGIRYRSDLAKLIGLGRTTVYEAFAPDWSGTATHTVLAHVAGYFGVSITKLVVDPGKRARKCKTVPVTGLSVLV</sequence>
<evidence type="ECO:0008006" key="3">
    <source>
        <dbReference type="Google" id="ProtNLM"/>
    </source>
</evidence>
<keyword evidence="2" id="KW-1185">Reference proteome</keyword>
<reference evidence="1 2" key="1">
    <citation type="submission" date="2017-05" db="EMBL/GenBank/DDBJ databases">
        <authorList>
            <person name="Gomez-Rosado J.O."/>
            <person name="Gonzalez-Garcia E.M."/>
            <person name="Gonzalez-Leon M.A."/>
            <person name="Gonzalez-Rodriguez J."/>
            <person name="Gonzalez-Santos L.I."/>
            <person name="Goveo-Rivera I.A."/>
            <person name="Gutierrez-Silva J.C."/>
            <person name="Issa-Mahmud S."/>
            <person name="Lopez-Llera J.N."/>
            <person name="Marrero-Visalden G."/>
            <person name="Muyet-Blasini E."/>
            <person name="Ortiz-Torres X.D."/>
            <person name="Palacios-Vallejo J.G."/>
            <person name="Pichardo-Gonzalez P.A."/>
            <person name="Pou-Acosta P.M."/>
            <person name="Velez-Velazquez R.M."/>
            <person name="Fernandez-Martinez M."/>
            <person name="Maldonado-Vazquez N."/>
            <person name="Rubin M."/>
            <person name="Vazquez E."/>
            <person name="Stoner T.H."/>
            <person name="Garlena R.A."/>
            <person name="Russell D.A."/>
            <person name="Pope W.H."/>
            <person name="Jacobs-Sera D."/>
            <person name="Hatfull G.F."/>
        </authorList>
    </citation>
    <scope>NUCLEOTIDE SEQUENCE [LARGE SCALE GENOMIC DNA]</scope>
</reference>
<evidence type="ECO:0000313" key="1">
    <source>
        <dbReference type="EMBL" id="ASR87215.1"/>
    </source>
</evidence>
<dbReference type="EMBL" id="MF140416">
    <property type="protein sequence ID" value="ASR87215.1"/>
    <property type="molecule type" value="Genomic_DNA"/>
</dbReference>
<gene>
    <name evidence="1" type="primary">47</name>
    <name evidence="1" type="ORF">SEA_LASTHOPE_47</name>
</gene>
<accession>A0A222ZS28</accession>